<organism evidence="1 2">
    <name type="scientific">Colocasia esculenta</name>
    <name type="common">Wild taro</name>
    <name type="synonym">Arum esculentum</name>
    <dbReference type="NCBI Taxonomy" id="4460"/>
    <lineage>
        <taxon>Eukaryota</taxon>
        <taxon>Viridiplantae</taxon>
        <taxon>Streptophyta</taxon>
        <taxon>Embryophyta</taxon>
        <taxon>Tracheophyta</taxon>
        <taxon>Spermatophyta</taxon>
        <taxon>Magnoliopsida</taxon>
        <taxon>Liliopsida</taxon>
        <taxon>Araceae</taxon>
        <taxon>Aroideae</taxon>
        <taxon>Colocasieae</taxon>
        <taxon>Colocasia</taxon>
    </lineage>
</organism>
<dbReference type="Proteomes" id="UP000652761">
    <property type="component" value="Unassembled WGS sequence"/>
</dbReference>
<dbReference type="EMBL" id="NMUH01005304">
    <property type="protein sequence ID" value="MQM12399.1"/>
    <property type="molecule type" value="Genomic_DNA"/>
</dbReference>
<comment type="caution">
    <text evidence="1">The sequence shown here is derived from an EMBL/GenBank/DDBJ whole genome shotgun (WGS) entry which is preliminary data.</text>
</comment>
<protein>
    <submittedName>
        <fullName evidence="1">Uncharacterized protein</fullName>
    </submittedName>
</protein>
<evidence type="ECO:0000313" key="1">
    <source>
        <dbReference type="EMBL" id="MQM12399.1"/>
    </source>
</evidence>
<proteinExistence type="predicted"/>
<evidence type="ECO:0000313" key="2">
    <source>
        <dbReference type="Proteomes" id="UP000652761"/>
    </source>
</evidence>
<accession>A0A843WQY3</accession>
<reference evidence="1" key="1">
    <citation type="submission" date="2017-07" db="EMBL/GenBank/DDBJ databases">
        <title>Taro Niue Genome Assembly and Annotation.</title>
        <authorList>
            <person name="Atibalentja N."/>
            <person name="Keating K."/>
            <person name="Fields C.J."/>
        </authorList>
    </citation>
    <scope>NUCLEOTIDE SEQUENCE</scope>
    <source>
        <strain evidence="1">Niue_2</strain>
        <tissue evidence="1">Leaf</tissue>
    </source>
</reference>
<dbReference type="AlphaFoldDB" id="A0A843WQY3"/>
<sequence>MSSIQAKERGFCGFLRRFGLLVVRTVWVPREDGIRSGRDRHPGYDMVAPGDLVVTGFGTRRTWPSRHDCDGERLCRMLVVLGRTVPGPLSAEIATAIEVAMMSRSARPPRHHYDALRHHNMVVTALGVVIVLRRPDVSRQHQRHVRLLNSGRARVGRRRRGGVVFGRSLLSQ</sequence>
<keyword evidence="2" id="KW-1185">Reference proteome</keyword>
<name>A0A843WQY3_COLES</name>
<gene>
    <name evidence="1" type="ORF">Taro_045316</name>
</gene>